<evidence type="ECO:0000313" key="1">
    <source>
        <dbReference type="EMBL" id="WHS66345.1"/>
    </source>
</evidence>
<proteinExistence type="predicted"/>
<evidence type="ECO:0008006" key="3">
    <source>
        <dbReference type="Google" id="ProtNLM"/>
    </source>
</evidence>
<dbReference type="PANTHER" id="PTHR38693">
    <property type="entry name" value="UBIQUINONE BIOSYNTHESIS PROTEIN UBIJ"/>
    <property type="match status" value="1"/>
</dbReference>
<accession>A0ABY8SUA8</accession>
<dbReference type="EMBL" id="CP125947">
    <property type="protein sequence ID" value="WHS66345.1"/>
    <property type="molecule type" value="Genomic_DNA"/>
</dbReference>
<dbReference type="Proteomes" id="UP001240697">
    <property type="component" value="Chromosome"/>
</dbReference>
<name>A0ABY8SUA8_9BURK</name>
<sequence>MATQSPFSFLGGLVERAMAGPQAPQWLVSEMHQRLVLFLNHVLMQEKEAMDRLVRQKGRIARVQWRQYSVALLVTPAGLFDVAPEDATPDLMLEVTETSPFSLAQTALRGDKPSIRIEGDVQFAAEINWLVDNVKWDVEEDLARVIGDVPAHTIAKVARTASQGLRQFVGARMGGKAAATATEANTASTVPVASMPGGDYTQP</sequence>
<organism evidence="1 2">
    <name type="scientific">Comamonas resistens</name>
    <dbReference type="NCBI Taxonomy" id="3046670"/>
    <lineage>
        <taxon>Bacteria</taxon>
        <taxon>Pseudomonadati</taxon>
        <taxon>Pseudomonadota</taxon>
        <taxon>Betaproteobacteria</taxon>
        <taxon>Burkholderiales</taxon>
        <taxon>Comamonadaceae</taxon>
        <taxon>Comamonas</taxon>
    </lineage>
</organism>
<evidence type="ECO:0000313" key="2">
    <source>
        <dbReference type="Proteomes" id="UP001240697"/>
    </source>
</evidence>
<keyword evidence="2" id="KW-1185">Reference proteome</keyword>
<protein>
    <recommendedName>
        <fullName evidence="3">Ubiquinone biosynthesis protein UbiJ</fullName>
    </recommendedName>
</protein>
<reference evidence="1 2" key="1">
    <citation type="submission" date="2023-05" db="EMBL/GenBank/DDBJ databases">
        <authorList>
            <person name="Yin Y."/>
            <person name="Lu Z."/>
        </authorList>
    </citation>
    <scope>NUCLEOTIDE SEQUENCE [LARGE SCALE GENOMIC DNA]</scope>
    <source>
        <strain evidence="1 2">ZM22</strain>
    </source>
</reference>
<gene>
    <name evidence="1" type="ORF">QMY55_04140</name>
</gene>
<dbReference type="InterPro" id="IPR038989">
    <property type="entry name" value="UbiJ"/>
</dbReference>
<dbReference type="PANTHER" id="PTHR38693:SF1">
    <property type="entry name" value="UBIQUINONE BIOSYNTHESIS ACCESSORY FACTOR UBIJ"/>
    <property type="match status" value="1"/>
</dbReference>
<dbReference type="RefSeq" id="WP_283487437.1">
    <property type="nucleotide sequence ID" value="NZ_CP125947.1"/>
</dbReference>